<dbReference type="InterPro" id="IPR001752">
    <property type="entry name" value="Kinesin_motor_dom"/>
</dbReference>
<feature type="compositionally biased region" description="Polar residues" evidence="8">
    <location>
        <begin position="187"/>
        <end position="208"/>
    </location>
</feature>
<dbReference type="InterPro" id="IPR036961">
    <property type="entry name" value="Kinesin_motor_dom_sf"/>
</dbReference>
<dbReference type="Proteomes" id="UP000272025">
    <property type="component" value="Unassembled WGS sequence"/>
</dbReference>
<feature type="compositionally biased region" description="Basic and acidic residues" evidence="8">
    <location>
        <begin position="1002"/>
        <end position="1013"/>
    </location>
</feature>
<feature type="coiled-coil region" evidence="7">
    <location>
        <begin position="1551"/>
        <end position="1631"/>
    </location>
</feature>
<dbReference type="SUPFAM" id="SSF52540">
    <property type="entry name" value="P-loop containing nucleoside triphosphate hydrolases"/>
    <property type="match status" value="1"/>
</dbReference>
<comment type="subcellular location">
    <subcellularLocation>
        <location evidence="1">Cytoplasm</location>
    </subcellularLocation>
</comment>
<feature type="coiled-coil region" evidence="7">
    <location>
        <begin position="675"/>
        <end position="709"/>
    </location>
</feature>
<feature type="compositionally biased region" description="Polar residues" evidence="8">
    <location>
        <begin position="789"/>
        <end position="798"/>
    </location>
</feature>
<dbReference type="GO" id="GO:0003777">
    <property type="term" value="F:microtubule motor activity"/>
    <property type="evidence" value="ECO:0007669"/>
    <property type="project" value="InterPro"/>
</dbReference>
<dbReference type="GO" id="GO:0005737">
    <property type="term" value="C:cytoplasm"/>
    <property type="evidence" value="ECO:0007669"/>
    <property type="project" value="UniProtKB-SubCell"/>
</dbReference>
<dbReference type="InterPro" id="IPR027417">
    <property type="entry name" value="P-loop_NTPase"/>
</dbReference>
<dbReference type="GO" id="GO:0007052">
    <property type="term" value="P:mitotic spindle organization"/>
    <property type="evidence" value="ECO:0007669"/>
    <property type="project" value="TreeGrafter"/>
</dbReference>
<feature type="compositionally biased region" description="Polar residues" evidence="8">
    <location>
        <begin position="1016"/>
        <end position="1029"/>
    </location>
</feature>
<organism evidence="10 11">
    <name type="scientific">Sodiomyces alkalinus (strain CBS 110278 / VKM F-3762 / F11)</name>
    <name type="common">Alkaliphilic filamentous fungus</name>
    <dbReference type="NCBI Taxonomy" id="1314773"/>
    <lineage>
        <taxon>Eukaryota</taxon>
        <taxon>Fungi</taxon>
        <taxon>Dikarya</taxon>
        <taxon>Ascomycota</taxon>
        <taxon>Pezizomycotina</taxon>
        <taxon>Sordariomycetes</taxon>
        <taxon>Hypocreomycetidae</taxon>
        <taxon>Glomerellales</taxon>
        <taxon>Plectosphaerellaceae</taxon>
        <taxon>Sodiomyces</taxon>
    </lineage>
</organism>
<reference evidence="10 11" key="1">
    <citation type="journal article" date="2018" name="Mol. Ecol.">
        <title>The obligate alkalophilic soda-lake fungus Sodiomyces alkalinus has shifted to a protein diet.</title>
        <authorList>
            <person name="Grum-Grzhimaylo A.A."/>
            <person name="Falkoski D.L."/>
            <person name="van den Heuvel J."/>
            <person name="Valero-Jimenez C.A."/>
            <person name="Min B."/>
            <person name="Choi I.G."/>
            <person name="Lipzen A."/>
            <person name="Daum C.G."/>
            <person name="Aanen D.K."/>
            <person name="Tsang A."/>
            <person name="Henrissat B."/>
            <person name="Bilanenko E.N."/>
            <person name="de Vries R.P."/>
            <person name="van Kan J.A.L."/>
            <person name="Grigoriev I.V."/>
            <person name="Debets A.J.M."/>
        </authorList>
    </citation>
    <scope>NUCLEOTIDE SEQUENCE [LARGE SCALE GENOMIC DNA]</scope>
    <source>
        <strain evidence="10 11">F11</strain>
    </source>
</reference>
<feature type="compositionally biased region" description="Polar residues" evidence="8">
    <location>
        <begin position="980"/>
        <end position="991"/>
    </location>
</feature>
<feature type="compositionally biased region" description="Low complexity" evidence="8">
    <location>
        <begin position="921"/>
        <end position="933"/>
    </location>
</feature>
<feature type="region of interest" description="Disordered" evidence="8">
    <location>
        <begin position="477"/>
        <end position="503"/>
    </location>
</feature>
<feature type="compositionally biased region" description="Polar residues" evidence="8">
    <location>
        <begin position="1638"/>
        <end position="1657"/>
    </location>
</feature>
<feature type="coiled-coil region" evidence="7">
    <location>
        <begin position="1720"/>
        <end position="1811"/>
    </location>
</feature>
<feature type="region of interest" description="Disordered" evidence="8">
    <location>
        <begin position="1"/>
        <end position="51"/>
    </location>
</feature>
<name>A0A3N2PL23_SODAK</name>
<protein>
    <submittedName>
        <fullName evidence="10">Chromosome-associated kinesin KIF4B</fullName>
    </submittedName>
</protein>
<dbReference type="PROSITE" id="PS00411">
    <property type="entry name" value="KINESIN_MOTOR_1"/>
    <property type="match status" value="1"/>
</dbReference>
<keyword evidence="4 6" id="KW-0067">ATP-binding</keyword>
<evidence type="ECO:0000256" key="8">
    <source>
        <dbReference type="SAM" id="MobiDB-lite"/>
    </source>
</evidence>
<dbReference type="GO" id="GO:0005875">
    <property type="term" value="C:microtubule associated complex"/>
    <property type="evidence" value="ECO:0007669"/>
    <property type="project" value="TreeGrafter"/>
</dbReference>
<comment type="similarity">
    <text evidence="6">Belongs to the TRAFAC class myosin-kinesin ATPase superfamily. Kinesin family.</text>
</comment>
<feature type="compositionally biased region" description="Pro residues" evidence="8">
    <location>
        <begin position="1660"/>
        <end position="1672"/>
    </location>
</feature>
<feature type="compositionally biased region" description="Polar residues" evidence="8">
    <location>
        <begin position="1243"/>
        <end position="1256"/>
    </location>
</feature>
<dbReference type="PROSITE" id="PS50067">
    <property type="entry name" value="KINESIN_MOTOR_2"/>
    <property type="match status" value="1"/>
</dbReference>
<feature type="coiled-coil region" evidence="7">
    <location>
        <begin position="835"/>
        <end position="876"/>
    </location>
</feature>
<evidence type="ECO:0000256" key="5">
    <source>
        <dbReference type="ARBA" id="ARBA00023054"/>
    </source>
</evidence>
<dbReference type="EMBL" id="ML119062">
    <property type="protein sequence ID" value="ROT35120.1"/>
    <property type="molecule type" value="Genomic_DNA"/>
</dbReference>
<keyword evidence="3 6" id="KW-0547">Nucleotide-binding</keyword>
<feature type="coiled-coil region" evidence="7">
    <location>
        <begin position="1034"/>
        <end position="1079"/>
    </location>
</feature>
<dbReference type="Pfam" id="PF00225">
    <property type="entry name" value="Kinesin"/>
    <property type="match status" value="1"/>
</dbReference>
<feature type="compositionally biased region" description="Pro residues" evidence="8">
    <location>
        <begin position="1"/>
        <end position="15"/>
    </location>
</feature>
<dbReference type="GO" id="GO:0051231">
    <property type="term" value="P:spindle elongation"/>
    <property type="evidence" value="ECO:0007669"/>
    <property type="project" value="TreeGrafter"/>
</dbReference>
<evidence type="ECO:0000259" key="9">
    <source>
        <dbReference type="PROSITE" id="PS50067"/>
    </source>
</evidence>
<feature type="region of interest" description="Disordered" evidence="8">
    <location>
        <begin position="879"/>
        <end position="1033"/>
    </location>
</feature>
<dbReference type="Gene3D" id="3.40.850.10">
    <property type="entry name" value="Kinesin motor domain"/>
    <property type="match status" value="1"/>
</dbReference>
<feature type="region of interest" description="Disordered" evidence="8">
    <location>
        <begin position="723"/>
        <end position="829"/>
    </location>
</feature>
<dbReference type="CDD" id="cd01372">
    <property type="entry name" value="KISc_KIF4"/>
    <property type="match status" value="1"/>
</dbReference>
<feature type="compositionally biased region" description="Acidic residues" evidence="8">
    <location>
        <begin position="800"/>
        <end position="810"/>
    </location>
</feature>
<evidence type="ECO:0000313" key="10">
    <source>
        <dbReference type="EMBL" id="ROT35120.1"/>
    </source>
</evidence>
<dbReference type="GO" id="GO:0007018">
    <property type="term" value="P:microtubule-based movement"/>
    <property type="evidence" value="ECO:0007669"/>
    <property type="project" value="InterPro"/>
</dbReference>
<dbReference type="Gene3D" id="1.10.287.1490">
    <property type="match status" value="1"/>
</dbReference>
<dbReference type="InterPro" id="IPR027640">
    <property type="entry name" value="Kinesin-like_fam"/>
</dbReference>
<dbReference type="STRING" id="1314773.A0A3N2PL23"/>
<proteinExistence type="inferred from homology"/>
<evidence type="ECO:0000256" key="3">
    <source>
        <dbReference type="ARBA" id="ARBA00022741"/>
    </source>
</evidence>
<dbReference type="GO" id="GO:0008017">
    <property type="term" value="F:microtubule binding"/>
    <property type="evidence" value="ECO:0007669"/>
    <property type="project" value="InterPro"/>
</dbReference>
<dbReference type="OrthoDB" id="3176171at2759"/>
<feature type="region of interest" description="Disordered" evidence="8">
    <location>
        <begin position="1631"/>
        <end position="1693"/>
    </location>
</feature>
<feature type="coiled-coil region" evidence="7">
    <location>
        <begin position="1141"/>
        <end position="1230"/>
    </location>
</feature>
<keyword evidence="2" id="KW-0963">Cytoplasm</keyword>
<feature type="binding site" evidence="6">
    <location>
        <begin position="141"/>
        <end position="148"/>
    </location>
    <ligand>
        <name>ATP</name>
        <dbReference type="ChEBI" id="CHEBI:30616"/>
    </ligand>
</feature>
<evidence type="ECO:0000256" key="6">
    <source>
        <dbReference type="PROSITE-ProRule" id="PRU00283"/>
    </source>
</evidence>
<feature type="compositionally biased region" description="Basic and acidic residues" evidence="8">
    <location>
        <begin position="879"/>
        <end position="889"/>
    </location>
</feature>
<keyword evidence="6" id="KW-0505">Motor protein</keyword>
<dbReference type="SMART" id="SM00129">
    <property type="entry name" value="KISc"/>
    <property type="match status" value="1"/>
</dbReference>
<dbReference type="PANTHER" id="PTHR47969">
    <property type="entry name" value="CHROMOSOME-ASSOCIATED KINESIN KIF4A-RELATED"/>
    <property type="match status" value="1"/>
</dbReference>
<evidence type="ECO:0000256" key="2">
    <source>
        <dbReference type="ARBA" id="ARBA00022490"/>
    </source>
</evidence>
<evidence type="ECO:0000256" key="1">
    <source>
        <dbReference type="ARBA" id="ARBA00004496"/>
    </source>
</evidence>
<dbReference type="GO" id="GO:0005524">
    <property type="term" value="F:ATP binding"/>
    <property type="evidence" value="ECO:0007669"/>
    <property type="project" value="UniProtKB-UniRule"/>
</dbReference>
<dbReference type="GeneID" id="39578081"/>
<feature type="compositionally biased region" description="Acidic residues" evidence="8">
    <location>
        <begin position="772"/>
        <end position="783"/>
    </location>
</feature>
<sequence length="1821" mass="201786">MATSPPASPGHPPQRPVSAMVRPAPRSNSRMSITSRAAGGGGGSRASDEDTRTAVKVAVRVRPPLKPTDPGFDLIPQRFQRSMVQVTSNTNIAIESPHGKKIFVFDRVFSPDVDQEGVWEYLNDSINAFIQGYNVSVLAYGQSGAGKSYTMGTSGPSEQNDPDAMGVIPRAAAALFSKLDGPRKQSNRGSMSQLRTPSRYSHGPSLSTGADRGWQLKASYVEIYNEHLRDLLVPDNTPTHERATVTIREDVKGNIILTGLRQVDINSVEDLMNVLNLGSALRQTDATAINARSSRSHAVFSLNLVQRKSGSPSPSTLAAEKRFSVPIEAMTGNESWVTTDSKLHFVDLAGSERLKNTGAQGERAKEGISINGGLAALGKVISQLSSRSAGSHVSYRDSKLTRLLQDSLGGNAVTYMIACVTPAEFHLSETLNTVQYAQRARAIQSKPRIQQIEEGDKQAIIERLKAEVAFLRDQVRNAERHNGDRRAPAGDGGRSDRQNEREMELQDQLLDIQENYTTLSQRHAKLIAEMARARDAERAGQDDGGESLDKSATERLNRSNSFAQAVEQVVLEYEKTIQSLEQSLSSTRGILSSTETSLLEKETKCAYVETLNSQLQARLQKLMDREASTENYLHDLEAKLDGHTSGEEKNAAIIVELRKEIARARENEAACEDYISTLEERLAEADQDAELMQREIDRLEQVIERQRSLGKLDSLLYELDHIQGESNVPEPEAESQVTNGTSHRRKHAEHSRSLSHVSHMSRMSHRDVIHEGDEEDVIPEEPAEMGAETETTIENGSANYDDETPAAQDDDNLRPEETDYTPPSPAQTKFVADKLENVTQELLDLRVEHESTVQEYDHLHSRYEEALRALRELQDAIDESRHPNRHVRDSMLSITSPTSGTRPPSFFSDSRLTSHNDSTHRSLSSELSSALDSPTTVDAPDAETATIRPANEDDGASDTPEASQEFVAEEKMDNQARPDTPQSGTQSQADQKIQDVVQASVEDEKTSEVRPELQDESSALTDVPSSPTQSHHDLASELERLRALSAEKEATEKELAEKYAQLEQKHHDTLDMVEELKTEVAQARAAEASSPRTAQPIIRRKSSQNVMIIDRAHRSFASLRNLAADNFEDQPDVMQNFELNLNAAMHELHARSERIQELEADVAAAKKEMETKMTIISGLTRERSSLKASPMDMSLVSTLKNQLEMTERQLQEMRESHAAAEKELHAEIAALRAAVKETPTPVSPTENSADATNTSEPAGGDERMVELEGQLAAWESKHQTALACMQDTESQMKKYMEELEDQVTVLNAKVAEQEGAAGEKAKEEKEEHQNLVRVLRDEVDEYKAIISSNAARVAELEAVHATTKAELEEAIRTRDLHASQCKTQQELLDNLEQQIAAHEQALKTHQEGMKLLRENHANELAEVRAMEQKGYEEQMGVLMNEQAEAVRILESELNDARDDLTRVAAQVASGLGVDDDGVEKLTERIDSLMADRKALHEAEAKTGEFERHMVELSNINDTILKDLEQVKSTLSDILTGEGEAVRSPAPVTEQLSAIRKKMAELESKNKKNSRLVEELEDQLQTNFDHAQITNNRISTLQTEQQAQLDKAIAAKTKLEAELETLRAEHTGLQAKYDEAISGQPQRTNSTNSNLRKSASHTSLPSPPPAIPLPPLPSGNGPGSPTVPSSPTGMRPASKDNMAMASLTQIQEDQEARIRTIEKHLDAEKQLTQTLEEALTDLEKQSNKVKADCDAWRKRCGQLEAEIKELKDRPTPPPAQDNRWSLHAVEEERKKRQAAEAARAHLEERMNAINKQKKKKGSLNCF</sequence>
<evidence type="ECO:0000256" key="7">
    <source>
        <dbReference type="SAM" id="Coils"/>
    </source>
</evidence>
<evidence type="ECO:0000313" key="11">
    <source>
        <dbReference type="Proteomes" id="UP000272025"/>
    </source>
</evidence>
<feature type="region of interest" description="Disordered" evidence="8">
    <location>
        <begin position="179"/>
        <end position="208"/>
    </location>
</feature>
<dbReference type="FunFam" id="3.40.850.10:FF:000125">
    <property type="entry name" value="Kinesin class 4 (Chromokinesin group)"/>
    <property type="match status" value="1"/>
</dbReference>
<feature type="coiled-coil region" evidence="7">
    <location>
        <begin position="1282"/>
        <end position="1498"/>
    </location>
</feature>
<dbReference type="PANTHER" id="PTHR47969:SF15">
    <property type="entry name" value="CHROMOSOME-ASSOCIATED KINESIN KIF4A-RELATED"/>
    <property type="match status" value="1"/>
</dbReference>
<feature type="region of interest" description="Disordered" evidence="8">
    <location>
        <begin position="535"/>
        <end position="556"/>
    </location>
</feature>
<accession>A0A3N2PL23</accession>
<dbReference type="InterPro" id="IPR019821">
    <property type="entry name" value="Kinesin_motor_CS"/>
</dbReference>
<gene>
    <name evidence="10" type="ORF">SODALDRAFT_321182</name>
</gene>
<dbReference type="PRINTS" id="PR00380">
    <property type="entry name" value="KINESINHEAVY"/>
</dbReference>
<feature type="region of interest" description="Disordered" evidence="8">
    <location>
        <begin position="1237"/>
        <end position="1260"/>
    </location>
</feature>
<feature type="compositionally biased region" description="Low complexity" evidence="8">
    <location>
        <begin position="1678"/>
        <end position="1688"/>
    </location>
</feature>
<keyword evidence="11" id="KW-1185">Reference proteome</keyword>
<evidence type="ECO:0000256" key="4">
    <source>
        <dbReference type="ARBA" id="ARBA00022840"/>
    </source>
</evidence>
<feature type="domain" description="Kinesin motor" evidence="9">
    <location>
        <begin position="54"/>
        <end position="443"/>
    </location>
</feature>
<dbReference type="RefSeq" id="XP_028462926.1">
    <property type="nucleotide sequence ID" value="XM_028609603.1"/>
</dbReference>
<keyword evidence="5 7" id="KW-0175">Coiled coil</keyword>
<feature type="compositionally biased region" description="Polar residues" evidence="8">
    <location>
        <begin position="892"/>
        <end position="911"/>
    </location>
</feature>